<proteinExistence type="predicted"/>
<evidence type="ECO:0000256" key="2">
    <source>
        <dbReference type="ARBA" id="ARBA00022737"/>
    </source>
</evidence>
<dbReference type="PANTHER" id="PTHR11017:SF267">
    <property type="entry name" value="TMV RESISTANCE PROTEIN N-LIKE"/>
    <property type="match status" value="1"/>
</dbReference>
<evidence type="ECO:0000313" key="5">
    <source>
        <dbReference type="EMBL" id="KAB2634099.1"/>
    </source>
</evidence>
<accession>A0A5N5I2M3</accession>
<dbReference type="InterPro" id="IPR027417">
    <property type="entry name" value="P-loop_NTPase"/>
</dbReference>
<dbReference type="OrthoDB" id="1733683at2759"/>
<dbReference type="InterPro" id="IPR044974">
    <property type="entry name" value="Disease_R_plants"/>
</dbReference>
<dbReference type="SUPFAM" id="SSF52058">
    <property type="entry name" value="L domain-like"/>
    <property type="match status" value="1"/>
</dbReference>
<dbReference type="SUPFAM" id="SSF52540">
    <property type="entry name" value="P-loop containing nucleoside triphosphate hydrolases"/>
    <property type="match status" value="1"/>
</dbReference>
<dbReference type="InterPro" id="IPR058192">
    <property type="entry name" value="WHD_ROQ1-like"/>
</dbReference>
<comment type="caution">
    <text evidence="5">The sequence shown here is derived from an EMBL/GenBank/DDBJ whole genome shotgun (WGS) entry which is preliminary data.</text>
</comment>
<dbReference type="GO" id="GO:0043531">
    <property type="term" value="F:ADP binding"/>
    <property type="evidence" value="ECO:0007669"/>
    <property type="project" value="InterPro"/>
</dbReference>
<dbReference type="PANTHER" id="PTHR11017">
    <property type="entry name" value="LEUCINE-RICH REPEAT-CONTAINING PROTEIN"/>
    <property type="match status" value="1"/>
</dbReference>
<dbReference type="AlphaFoldDB" id="A0A5N5I2M3"/>
<dbReference type="Proteomes" id="UP000327157">
    <property type="component" value="Unassembled WGS sequence"/>
</dbReference>
<keyword evidence="3" id="KW-0472">Membrane</keyword>
<dbReference type="InterPro" id="IPR032675">
    <property type="entry name" value="LRR_dom_sf"/>
</dbReference>
<dbReference type="Pfam" id="PF00931">
    <property type="entry name" value="NB-ARC"/>
    <property type="match status" value="1"/>
</dbReference>
<dbReference type="GO" id="GO:0006952">
    <property type="term" value="P:defense response"/>
    <property type="evidence" value="ECO:0007669"/>
    <property type="project" value="InterPro"/>
</dbReference>
<organism evidence="5 6">
    <name type="scientific">Pyrus ussuriensis x Pyrus communis</name>
    <dbReference type="NCBI Taxonomy" id="2448454"/>
    <lineage>
        <taxon>Eukaryota</taxon>
        <taxon>Viridiplantae</taxon>
        <taxon>Streptophyta</taxon>
        <taxon>Embryophyta</taxon>
        <taxon>Tracheophyta</taxon>
        <taxon>Spermatophyta</taxon>
        <taxon>Magnoliopsida</taxon>
        <taxon>eudicotyledons</taxon>
        <taxon>Gunneridae</taxon>
        <taxon>Pentapetalae</taxon>
        <taxon>rosids</taxon>
        <taxon>fabids</taxon>
        <taxon>Rosales</taxon>
        <taxon>Rosaceae</taxon>
        <taxon>Amygdaloideae</taxon>
        <taxon>Maleae</taxon>
        <taxon>Pyrus</taxon>
    </lineage>
</organism>
<reference evidence="5 6" key="2">
    <citation type="submission" date="2019-11" db="EMBL/GenBank/DDBJ databases">
        <title>A de novo genome assembly of a pear dwarfing rootstock.</title>
        <authorList>
            <person name="Wang F."/>
            <person name="Wang J."/>
            <person name="Li S."/>
            <person name="Zhang Y."/>
            <person name="Fang M."/>
            <person name="Ma L."/>
            <person name="Zhao Y."/>
            <person name="Jiang S."/>
        </authorList>
    </citation>
    <scope>NUCLEOTIDE SEQUENCE [LARGE SCALE GENOMIC DNA]</scope>
    <source>
        <strain evidence="5">S2</strain>
        <tissue evidence="5">Leaf</tissue>
    </source>
</reference>
<keyword evidence="1" id="KW-0433">Leucine-rich repeat</keyword>
<dbReference type="InterPro" id="IPR002182">
    <property type="entry name" value="NB-ARC"/>
</dbReference>
<keyword evidence="3" id="KW-1133">Transmembrane helix</keyword>
<dbReference type="Gene3D" id="3.80.10.10">
    <property type="entry name" value="Ribonuclease Inhibitor"/>
    <property type="match status" value="2"/>
</dbReference>
<keyword evidence="6" id="KW-1185">Reference proteome</keyword>
<evidence type="ECO:0000313" key="6">
    <source>
        <dbReference type="Proteomes" id="UP000327157"/>
    </source>
</evidence>
<feature type="domain" description="AAA+ ATPase" evidence="4">
    <location>
        <begin position="61"/>
        <end position="212"/>
    </location>
</feature>
<dbReference type="SMART" id="SM00382">
    <property type="entry name" value="AAA"/>
    <property type="match status" value="1"/>
</dbReference>
<protein>
    <submittedName>
        <fullName evidence="5">TMV resistance protein N-like</fullName>
    </submittedName>
</protein>
<dbReference type="Pfam" id="PF23282">
    <property type="entry name" value="WHD_ROQ1"/>
    <property type="match status" value="1"/>
</dbReference>
<evidence type="ECO:0000256" key="1">
    <source>
        <dbReference type="ARBA" id="ARBA00022614"/>
    </source>
</evidence>
<sequence length="1009" mass="115850">MFDSSSFYLQIVRYESKFIKDIVQVIRDKLSRTHLSVEPKLVGIHSRVEHINLWLQDASHDVGILVFYGLPGIGKTTIAKCVYNSNFESFEGRSYVESIRETASHPNGLVQIQKQILCDILNGKKEKIHNVSEGIIKIGRAISFRRVLLVLDDVDHMDQFDAVLSMKDQFYPGSKIIITTRRKRLLKAHEGIAVHEVGPLRFDESLELLSQHAFGRDHPFEGYEIYSEEVVQHSRGLPLALKVLGSSLFGEPKRVWKSTLEKLKVIPNGEIMNKLRISYDSLQDDHDQKLFLHIACFFIGKDEDYIVRILDGCDFKTICGIQNLRDRCLVTIDWDNKLSMHDMIRDMGREIVRRESYEPENRSRLWCSKDSFEALREKNGTQAIEGLMLDMHELLTNSPINSNENVLETNSFARMHKLKLLCLRHVRLDGCYAELPTRLRWLCWLEFPLDSIPVDFSLEKLVVLEMQYSNLRQLCKKANFLPSLKILDVSHSHGLTEIIDFSLCPKLEELILVDCTSLIDVHESIGNLERLVYLNMRDCKNLRMLPKNMCMLKSLETLILSGCSNLDEFPVEMMKEMESLEVLATDGIPLRLERSSTILSSFPCSLVKLSLRGCNLSDDVFPTDLSNLSYLRSLNLQENPICSMPVFIKGLRRLDRLSFWDCTRLESLVGLPKVHQYMSIEGCISLRKIKYLHHEQRSERCYVASNHNLVEWEHRYKIEPIDRVDVEIIKLLGLCNLESMPAVGMHNPHAATGQKEVPVQGLYQYGIFSTFFAGNEVPGRFNYKSTKSSISFIVPLLLASHRIRGLNIFATYAKAGNYIDASPLFHPIPILLTKVSNKSKDLKWIYRPEFYGIPGEGEDMIWLSHWKMENETILQCGDQVVVSVVAKPDKLIIKEFGVELVQEHQNNIMISAQHNTKSDPNYPFVIGGDLSMWELRLYSIQKHKFYVICMFSDKEEGQEDEPDYTIGRTRDANNNCGLKGWKVLLTAAGLFFTLALVVWSSISQKKKQQ</sequence>
<keyword evidence="3" id="KW-0812">Transmembrane</keyword>
<dbReference type="InterPro" id="IPR003593">
    <property type="entry name" value="AAA+_ATPase"/>
</dbReference>
<dbReference type="InterPro" id="IPR042197">
    <property type="entry name" value="Apaf_helical"/>
</dbReference>
<name>A0A5N5I2M3_9ROSA</name>
<keyword evidence="2" id="KW-0677">Repeat</keyword>
<gene>
    <name evidence="5" type="ORF">D8674_040227</name>
</gene>
<feature type="transmembrane region" description="Helical" evidence="3">
    <location>
        <begin position="983"/>
        <end position="1002"/>
    </location>
</feature>
<dbReference type="PRINTS" id="PR00364">
    <property type="entry name" value="DISEASERSIST"/>
</dbReference>
<reference evidence="5 6" key="1">
    <citation type="submission" date="2019-09" db="EMBL/GenBank/DDBJ databases">
        <authorList>
            <person name="Ou C."/>
        </authorList>
    </citation>
    <scope>NUCLEOTIDE SEQUENCE [LARGE SCALE GENOMIC DNA]</scope>
    <source>
        <strain evidence="5">S2</strain>
        <tissue evidence="5">Leaf</tissue>
    </source>
</reference>
<evidence type="ECO:0000259" key="4">
    <source>
        <dbReference type="SMART" id="SM00382"/>
    </source>
</evidence>
<dbReference type="EMBL" id="SMOL01000097">
    <property type="protein sequence ID" value="KAB2634099.1"/>
    <property type="molecule type" value="Genomic_DNA"/>
</dbReference>
<dbReference type="Gene3D" id="3.40.50.300">
    <property type="entry name" value="P-loop containing nucleotide triphosphate hydrolases"/>
    <property type="match status" value="1"/>
</dbReference>
<dbReference type="Gene3D" id="1.10.8.430">
    <property type="entry name" value="Helical domain of apoptotic protease-activating factors"/>
    <property type="match status" value="1"/>
</dbReference>
<evidence type="ECO:0000256" key="3">
    <source>
        <dbReference type="SAM" id="Phobius"/>
    </source>
</evidence>